<dbReference type="OrthoDB" id="9449012at2759"/>
<protein>
    <submittedName>
        <fullName evidence="1 3">Uncharacterized protein</fullName>
    </submittedName>
</protein>
<reference evidence="2" key="1">
    <citation type="journal article" date="2007" name="Science">
        <title>Draft genome of the filarial nematode parasite Brugia malayi.</title>
        <authorList>
            <person name="Ghedin E."/>
            <person name="Wang S."/>
            <person name="Spiro D."/>
            <person name="Caler E."/>
            <person name="Zhao Q."/>
            <person name="Crabtree J."/>
            <person name="Allen J.E."/>
            <person name="Delcher A.L."/>
            <person name="Guiliano D.B."/>
            <person name="Miranda-Saavedra D."/>
            <person name="Angiuoli S.V."/>
            <person name="Creasy T."/>
            <person name="Amedeo P."/>
            <person name="Haas B."/>
            <person name="El-Sayed N.M."/>
            <person name="Wortman J.R."/>
            <person name="Feldblyum T."/>
            <person name="Tallon L."/>
            <person name="Schatz M."/>
            <person name="Shumway M."/>
            <person name="Koo H."/>
            <person name="Salzberg S.L."/>
            <person name="Schobel S."/>
            <person name="Pertea M."/>
            <person name="Pop M."/>
            <person name="White O."/>
            <person name="Barton G.J."/>
            <person name="Carlow C.K."/>
            <person name="Crawford M.J."/>
            <person name="Daub J."/>
            <person name="Dimmic M.W."/>
            <person name="Estes C.F."/>
            <person name="Foster J.M."/>
            <person name="Ganatra M."/>
            <person name="Gregory W.F."/>
            <person name="Johnson N.M."/>
            <person name="Jin J."/>
            <person name="Komuniecki R."/>
            <person name="Korf I."/>
            <person name="Kumar S."/>
            <person name="Laney S."/>
            <person name="Li B.W."/>
            <person name="Li W."/>
            <person name="Lindblom T.H."/>
            <person name="Lustigman S."/>
            <person name="Ma D."/>
            <person name="Maina C.V."/>
            <person name="Martin D.M."/>
            <person name="McCarter J.P."/>
            <person name="McReynolds L."/>
            <person name="Mitreva M."/>
            <person name="Nutman T.B."/>
            <person name="Parkinson J."/>
            <person name="Peregrin-Alvarez J.M."/>
            <person name="Poole C."/>
            <person name="Ren Q."/>
            <person name="Saunders L."/>
            <person name="Sluder A.E."/>
            <person name="Smith K."/>
            <person name="Stanke M."/>
            <person name="Unnasch T.R."/>
            <person name="Ware J."/>
            <person name="Wei A.D."/>
            <person name="Weil G."/>
            <person name="Williams D.J."/>
            <person name="Zhang Y."/>
            <person name="Williams S.A."/>
            <person name="Fraser-Liggett C."/>
            <person name="Slatko B."/>
            <person name="Blaxter M.L."/>
            <person name="Scott A.L."/>
        </authorList>
    </citation>
    <scope>NUCLEOTIDE SEQUENCE</scope>
    <source>
        <strain evidence="2">FR3</strain>
    </source>
</reference>
<organism evidence="1">
    <name type="scientific">Brugia malayi</name>
    <name type="common">Filarial nematode worm</name>
    <dbReference type="NCBI Taxonomy" id="6279"/>
    <lineage>
        <taxon>Eukaryota</taxon>
        <taxon>Metazoa</taxon>
        <taxon>Ecdysozoa</taxon>
        <taxon>Nematoda</taxon>
        <taxon>Chromadorea</taxon>
        <taxon>Rhabditida</taxon>
        <taxon>Spirurina</taxon>
        <taxon>Spiruromorpha</taxon>
        <taxon>Filarioidea</taxon>
        <taxon>Onchocercidae</taxon>
        <taxon>Brugia</taxon>
    </lineage>
</organism>
<dbReference type="AlphaFoldDB" id="A0A4E9FU68"/>
<dbReference type="WBParaSite" id="Bm17170.1">
    <property type="protein sequence ID" value="Bm17170.1"/>
    <property type="gene ID" value="WBGene00268313"/>
</dbReference>
<accession>A0A5S6PCJ9</accession>
<evidence type="ECO:0000313" key="1">
    <source>
        <dbReference type="EMBL" id="VIP00227.1"/>
    </source>
</evidence>
<dbReference type="GeneID" id="6099760"/>
<gene>
    <name evidence="1 3" type="primary">Bm17170</name>
    <name evidence="1" type="ORF">BM_BM17170</name>
</gene>
<proteinExistence type="predicted"/>
<reference evidence="3" key="3">
    <citation type="submission" date="2019-12" db="UniProtKB">
        <authorList>
            <consortium name="WormBaseParasite"/>
        </authorList>
    </citation>
    <scope>IDENTIFICATION</scope>
</reference>
<dbReference type="STRING" id="6279.A0A5S6PCJ9"/>
<accession>A0A4E9FU68</accession>
<reference evidence="1" key="2">
    <citation type="submission" date="2019-04" db="EMBL/GenBank/DDBJ databases">
        <authorList>
            <person name="Howe K."/>
            <person name="Paulini M."/>
            <person name="Williams G."/>
        </authorList>
    </citation>
    <scope>NUCLEOTIDE SEQUENCE [LARGE SCALE GENOMIC DNA]</scope>
    <source>
        <strain evidence="1">FR3</strain>
    </source>
</reference>
<evidence type="ECO:0000313" key="3">
    <source>
        <dbReference type="WBParaSite" id="Bm17170.1"/>
    </source>
</evidence>
<name>A0A4E9FU68_BRUMA</name>
<keyword evidence="2" id="KW-1185">Reference proteome</keyword>
<dbReference type="CTD" id="6099760"/>
<dbReference type="KEGG" id="bmy:BM_BM17170"/>
<sequence>MAREEFESLCSTVAASLQILPPLISLVQVEIPKIFIAPSLQFRNPFEIRRSKLFEQVQKMRINLMQTAQCRADTNV</sequence>
<dbReference type="Proteomes" id="UP000006672">
    <property type="component" value="Unassembled WGS sequence"/>
</dbReference>
<evidence type="ECO:0000313" key="2">
    <source>
        <dbReference type="Proteomes" id="UP000006672"/>
    </source>
</evidence>
<dbReference type="RefSeq" id="XP_001896318.2">
    <property type="nucleotide sequence ID" value="XM_001896283.2"/>
</dbReference>
<dbReference type="EMBL" id="CAAKNF010000027">
    <property type="protein sequence ID" value="VIP00227.1"/>
    <property type="molecule type" value="Genomic_DNA"/>
</dbReference>